<feature type="compositionally biased region" description="Polar residues" evidence="1">
    <location>
        <begin position="405"/>
        <end position="419"/>
    </location>
</feature>
<comment type="caution">
    <text evidence="2">The sequence shown here is derived from an EMBL/GenBank/DDBJ whole genome shotgun (WGS) entry which is preliminary data.</text>
</comment>
<dbReference type="SUPFAM" id="SSF53756">
    <property type="entry name" value="UDP-Glycosyltransferase/glycogen phosphorylase"/>
    <property type="match status" value="1"/>
</dbReference>
<evidence type="ECO:0000256" key="1">
    <source>
        <dbReference type="SAM" id="MobiDB-lite"/>
    </source>
</evidence>
<keyword evidence="3" id="KW-1185">Reference proteome</keyword>
<proteinExistence type="predicted"/>
<dbReference type="InterPro" id="IPR050194">
    <property type="entry name" value="Glycosyltransferase_grp1"/>
</dbReference>
<gene>
    <name evidence="2" type="ORF">ACFSJC_05390</name>
</gene>
<evidence type="ECO:0000313" key="3">
    <source>
        <dbReference type="Proteomes" id="UP001597337"/>
    </source>
</evidence>
<evidence type="ECO:0000313" key="2">
    <source>
        <dbReference type="EMBL" id="MFD2111275.1"/>
    </source>
</evidence>
<organism evidence="2 3">
    <name type="scientific">Thiorhodococcus fuscus</name>
    <dbReference type="NCBI Taxonomy" id="527200"/>
    <lineage>
        <taxon>Bacteria</taxon>
        <taxon>Pseudomonadati</taxon>
        <taxon>Pseudomonadota</taxon>
        <taxon>Gammaproteobacteria</taxon>
        <taxon>Chromatiales</taxon>
        <taxon>Chromatiaceae</taxon>
        <taxon>Thiorhodococcus</taxon>
    </lineage>
</organism>
<dbReference type="Gene3D" id="3.40.50.2000">
    <property type="entry name" value="Glycogen Phosphorylase B"/>
    <property type="match status" value="2"/>
</dbReference>
<dbReference type="GO" id="GO:0016757">
    <property type="term" value="F:glycosyltransferase activity"/>
    <property type="evidence" value="ECO:0007669"/>
    <property type="project" value="UniProtKB-KW"/>
</dbReference>
<name>A0ABW4Y6F3_9GAMM</name>
<dbReference type="PANTHER" id="PTHR45947:SF3">
    <property type="entry name" value="SULFOQUINOVOSYL TRANSFERASE SQD2"/>
    <property type="match status" value="1"/>
</dbReference>
<dbReference type="PANTHER" id="PTHR45947">
    <property type="entry name" value="SULFOQUINOVOSYL TRANSFERASE SQD2"/>
    <property type="match status" value="1"/>
</dbReference>
<dbReference type="EC" id="2.4.-.-" evidence="2"/>
<accession>A0ABW4Y6F3</accession>
<dbReference type="CDD" id="cd03801">
    <property type="entry name" value="GT4_PimA-like"/>
    <property type="match status" value="1"/>
</dbReference>
<reference evidence="3" key="1">
    <citation type="journal article" date="2019" name="Int. J. Syst. Evol. Microbiol.">
        <title>The Global Catalogue of Microorganisms (GCM) 10K type strain sequencing project: providing services to taxonomists for standard genome sequencing and annotation.</title>
        <authorList>
            <consortium name="The Broad Institute Genomics Platform"/>
            <consortium name="The Broad Institute Genome Sequencing Center for Infectious Disease"/>
            <person name="Wu L."/>
            <person name="Ma J."/>
        </authorList>
    </citation>
    <scope>NUCLEOTIDE SEQUENCE [LARGE SCALE GENOMIC DNA]</scope>
    <source>
        <strain evidence="3">KACC 12597</strain>
    </source>
</reference>
<keyword evidence="2" id="KW-0808">Transferase</keyword>
<feature type="region of interest" description="Disordered" evidence="1">
    <location>
        <begin position="398"/>
        <end position="419"/>
    </location>
</feature>
<keyword evidence="2" id="KW-0328">Glycosyltransferase</keyword>
<protein>
    <submittedName>
        <fullName evidence="2">Glycosyltransferase family 4 protein</fullName>
        <ecNumber evidence="2">2.4.-.-</ecNumber>
    </submittedName>
</protein>
<dbReference type="RefSeq" id="WP_386024294.1">
    <property type="nucleotide sequence ID" value="NZ_JBHUHX010000010.1"/>
</dbReference>
<dbReference type="Proteomes" id="UP001597337">
    <property type="component" value="Unassembled WGS sequence"/>
</dbReference>
<dbReference type="Pfam" id="PF13692">
    <property type="entry name" value="Glyco_trans_1_4"/>
    <property type="match status" value="1"/>
</dbReference>
<sequence>MATAPADTFISLSHFPMRKVVIVQRVLPHYRVAFFSELRLRLLDENIDMRLAYGQELPGQIPRTVDLIAPWAIRVQNRYLPLGPVKPVWQPCLNLIEDADLVIIEQANALLLNHWLMLRRALRARPLVAFWGHGSNRQAAHPDSLSEQIKRRLITRVDWWFAYTRLSARLVREAGFPPERITIVNNTLDTGTLRRDLAAVTPAEQATARRRLELRPNDRICLYSGGLYPDKRLDFLIQAGAAIHARLPDFRLLIIGDGPERERIDRAARTHPWLRYLGPLFGADRAIYYRLGQAFLMPGLVGLVIIDSFATGLPLFTLDDSPHSPEIAYLKPGENGYMTPPDVTVYAAAVCAFLEGGERSANVRSACLESGRTLTLERMVAHYATGITRCLRDNIAAGQLDDTPPDQTVRSESTPGNPTSCACF</sequence>
<dbReference type="EMBL" id="JBHUHX010000010">
    <property type="protein sequence ID" value="MFD2111275.1"/>
    <property type="molecule type" value="Genomic_DNA"/>
</dbReference>